<dbReference type="EMBL" id="MU266327">
    <property type="protein sequence ID" value="KAH7931375.1"/>
    <property type="molecule type" value="Genomic_DNA"/>
</dbReference>
<proteinExistence type="predicted"/>
<sequence length="54" mass="6509">NPRTTRSGRKHAKHELRLMVYTHVPFITKVKRALGIRSTPRNKRQALLRRRNQY</sequence>
<reference evidence="1" key="1">
    <citation type="journal article" date="2021" name="New Phytol.">
        <title>Evolutionary innovations through gain and loss of genes in the ectomycorrhizal Boletales.</title>
        <authorList>
            <person name="Wu G."/>
            <person name="Miyauchi S."/>
            <person name="Morin E."/>
            <person name="Kuo A."/>
            <person name="Drula E."/>
            <person name="Varga T."/>
            <person name="Kohler A."/>
            <person name="Feng B."/>
            <person name="Cao Y."/>
            <person name="Lipzen A."/>
            <person name="Daum C."/>
            <person name="Hundley H."/>
            <person name="Pangilinan J."/>
            <person name="Johnson J."/>
            <person name="Barry K."/>
            <person name="LaButti K."/>
            <person name="Ng V."/>
            <person name="Ahrendt S."/>
            <person name="Min B."/>
            <person name="Choi I.G."/>
            <person name="Park H."/>
            <person name="Plett J.M."/>
            <person name="Magnuson J."/>
            <person name="Spatafora J.W."/>
            <person name="Nagy L.G."/>
            <person name="Henrissat B."/>
            <person name="Grigoriev I.V."/>
            <person name="Yang Z.L."/>
            <person name="Xu J."/>
            <person name="Martin F.M."/>
        </authorList>
    </citation>
    <scope>NUCLEOTIDE SEQUENCE</scope>
    <source>
        <strain evidence="1">KUC20120723A-06</strain>
    </source>
</reference>
<evidence type="ECO:0000313" key="1">
    <source>
        <dbReference type="EMBL" id="KAH7931375.1"/>
    </source>
</evidence>
<protein>
    <submittedName>
        <fullName evidence="1">Uncharacterized protein</fullName>
    </submittedName>
</protein>
<feature type="non-terminal residue" evidence="1">
    <location>
        <position position="1"/>
    </location>
</feature>
<dbReference type="Proteomes" id="UP000790709">
    <property type="component" value="Unassembled WGS sequence"/>
</dbReference>
<accession>A0ACB8BZD6</accession>
<name>A0ACB8BZD6_9AGAM</name>
<gene>
    <name evidence="1" type="ORF">BV22DRAFT_998552</name>
</gene>
<comment type="caution">
    <text evidence="1">The sequence shown here is derived from an EMBL/GenBank/DDBJ whole genome shotgun (WGS) entry which is preliminary data.</text>
</comment>
<evidence type="ECO:0000313" key="2">
    <source>
        <dbReference type="Proteomes" id="UP000790709"/>
    </source>
</evidence>
<organism evidence="1 2">
    <name type="scientific">Leucogyrophana mollusca</name>
    <dbReference type="NCBI Taxonomy" id="85980"/>
    <lineage>
        <taxon>Eukaryota</taxon>
        <taxon>Fungi</taxon>
        <taxon>Dikarya</taxon>
        <taxon>Basidiomycota</taxon>
        <taxon>Agaricomycotina</taxon>
        <taxon>Agaricomycetes</taxon>
        <taxon>Agaricomycetidae</taxon>
        <taxon>Boletales</taxon>
        <taxon>Boletales incertae sedis</taxon>
        <taxon>Leucogyrophana</taxon>
    </lineage>
</organism>
<keyword evidence="2" id="KW-1185">Reference proteome</keyword>